<dbReference type="KEGG" id="rmr:Rmar_2132"/>
<keyword evidence="6" id="KW-1185">Reference proteome</keyword>
<dbReference type="PANTHER" id="PTHR43270:SF12">
    <property type="entry name" value="SUCCINYL-DIAMINOPIMELATE DESUCCINYLASE"/>
    <property type="match status" value="1"/>
</dbReference>
<name>D0MD99_RHOM4</name>
<evidence type="ECO:0000313" key="6">
    <source>
        <dbReference type="Proteomes" id="UP000002221"/>
    </source>
</evidence>
<evidence type="ECO:0000313" key="5">
    <source>
        <dbReference type="EMBL" id="ACY49011.1"/>
    </source>
</evidence>
<dbReference type="CDD" id="cd05680">
    <property type="entry name" value="M20_dipept_like"/>
    <property type="match status" value="1"/>
</dbReference>
<dbReference type="EMBL" id="CP001807">
    <property type="protein sequence ID" value="ACY49011.1"/>
    <property type="molecule type" value="Genomic_DNA"/>
</dbReference>
<dbReference type="Gene3D" id="3.30.70.360">
    <property type="match status" value="1"/>
</dbReference>
<keyword evidence="3" id="KW-0378">Hydrolase</keyword>
<gene>
    <name evidence="5" type="ordered locus">Rmar_2132</name>
</gene>
<dbReference type="eggNOG" id="COG0624">
    <property type="taxonomic scope" value="Bacteria"/>
</dbReference>
<dbReference type="Pfam" id="PF01546">
    <property type="entry name" value="Peptidase_M20"/>
    <property type="match status" value="1"/>
</dbReference>
<dbReference type="AlphaFoldDB" id="D0MD99"/>
<dbReference type="InterPro" id="IPR011650">
    <property type="entry name" value="Peptidase_M20_dimer"/>
</dbReference>
<reference evidence="5 6" key="1">
    <citation type="journal article" date="2009" name="Stand. Genomic Sci.">
        <title>Complete genome sequence of Rhodothermus marinus type strain (R-10).</title>
        <authorList>
            <person name="Nolan M."/>
            <person name="Tindall B.J."/>
            <person name="Pomrenke H."/>
            <person name="Lapidus A."/>
            <person name="Copeland A."/>
            <person name="Glavina Del Rio T."/>
            <person name="Lucas S."/>
            <person name="Chen F."/>
            <person name="Tice H."/>
            <person name="Cheng J.F."/>
            <person name="Saunders E."/>
            <person name="Han C."/>
            <person name="Bruce D."/>
            <person name="Goodwin L."/>
            <person name="Chain P."/>
            <person name="Pitluck S."/>
            <person name="Ovchinikova G."/>
            <person name="Pati A."/>
            <person name="Ivanova N."/>
            <person name="Mavromatis K."/>
            <person name="Chen A."/>
            <person name="Palaniappan K."/>
            <person name="Land M."/>
            <person name="Hauser L."/>
            <person name="Chang Y.J."/>
            <person name="Jeffries C.D."/>
            <person name="Brettin T."/>
            <person name="Goker M."/>
            <person name="Bristow J."/>
            <person name="Eisen J.A."/>
            <person name="Markowitz V."/>
            <person name="Hugenholtz P."/>
            <person name="Kyrpides N.C."/>
            <person name="Klenk H.P."/>
            <person name="Detter J.C."/>
        </authorList>
    </citation>
    <scope>NUCLEOTIDE SEQUENCE [LARGE SCALE GENOMIC DNA]</scope>
    <source>
        <strain evidence="6">ATCC 43812 / DSM 4252 / R-10</strain>
    </source>
</reference>
<feature type="domain" description="Peptidase M20 dimerisation" evidence="4">
    <location>
        <begin position="194"/>
        <end position="354"/>
    </location>
</feature>
<keyword evidence="1" id="KW-0645">Protease</keyword>
<dbReference type="InterPro" id="IPR051458">
    <property type="entry name" value="Cyt/Met_Dipeptidase"/>
</dbReference>
<dbReference type="RefSeq" id="WP_012844622.1">
    <property type="nucleotide sequence ID" value="NC_013501.1"/>
</dbReference>
<dbReference type="NCBIfam" id="NF006579">
    <property type="entry name" value="PRK09104.1"/>
    <property type="match status" value="1"/>
</dbReference>
<keyword evidence="2" id="KW-0479">Metal-binding</keyword>
<dbReference type="GO" id="GO:0046872">
    <property type="term" value="F:metal ion binding"/>
    <property type="evidence" value="ECO:0007669"/>
    <property type="project" value="UniProtKB-KW"/>
</dbReference>
<organism evidence="5 6">
    <name type="scientific">Rhodothermus marinus (strain ATCC 43812 / DSM 4252 / R-10)</name>
    <name type="common">Rhodothermus obamensis</name>
    <dbReference type="NCBI Taxonomy" id="518766"/>
    <lineage>
        <taxon>Bacteria</taxon>
        <taxon>Pseudomonadati</taxon>
        <taxon>Rhodothermota</taxon>
        <taxon>Rhodothermia</taxon>
        <taxon>Rhodothermales</taxon>
        <taxon>Rhodothermaceae</taxon>
        <taxon>Rhodothermus</taxon>
    </lineage>
</organism>
<dbReference type="NCBIfam" id="NF005914">
    <property type="entry name" value="PRK07907.1"/>
    <property type="match status" value="1"/>
</dbReference>
<dbReference type="GO" id="GO:0008233">
    <property type="term" value="F:peptidase activity"/>
    <property type="evidence" value="ECO:0007669"/>
    <property type="project" value="UniProtKB-KW"/>
</dbReference>
<dbReference type="Proteomes" id="UP000002221">
    <property type="component" value="Chromosome"/>
</dbReference>
<dbReference type="Pfam" id="PF07687">
    <property type="entry name" value="M20_dimer"/>
    <property type="match status" value="1"/>
</dbReference>
<evidence type="ECO:0000256" key="1">
    <source>
        <dbReference type="ARBA" id="ARBA00022670"/>
    </source>
</evidence>
<dbReference type="SUPFAM" id="SSF53187">
    <property type="entry name" value="Zn-dependent exopeptidases"/>
    <property type="match status" value="1"/>
</dbReference>
<protein>
    <submittedName>
        <fullName evidence="5">Peptidase M20</fullName>
    </submittedName>
</protein>
<dbReference type="InterPro" id="IPR002933">
    <property type="entry name" value="Peptidase_M20"/>
</dbReference>
<dbReference type="PANTHER" id="PTHR43270">
    <property type="entry name" value="BETA-ALA-HIS DIPEPTIDASE"/>
    <property type="match status" value="1"/>
</dbReference>
<dbReference type="OrthoDB" id="9761532at2"/>
<dbReference type="Gene3D" id="3.40.630.10">
    <property type="entry name" value="Zn peptidases"/>
    <property type="match status" value="1"/>
</dbReference>
<dbReference type="STRING" id="518766.Rmar_2132"/>
<evidence type="ECO:0000259" key="4">
    <source>
        <dbReference type="Pfam" id="PF07687"/>
    </source>
</evidence>
<dbReference type="HOGENOM" id="CLU_029469_2_1_10"/>
<evidence type="ECO:0000256" key="3">
    <source>
        <dbReference type="ARBA" id="ARBA00022801"/>
    </source>
</evidence>
<evidence type="ECO:0000256" key="2">
    <source>
        <dbReference type="ARBA" id="ARBA00022723"/>
    </source>
</evidence>
<accession>D0MD99</accession>
<sequence length="458" mass="51155">MTEQALSYVDTHFSRFVEELKDLLRIPSISTDPDYAPEVRRAADWLAEHFRKLGFLKVEVFETEGHPIVYAEYTVDATRPTVLVYGHYDVQPPDPLELWTSPPFEPEIRDGNLYARGACDDKGQLFMHVKAAEAYLKTAGTLPVNLKFLLEGEEESGSVHLAPFIEAHRELLAADVVVISDTAMFAPGVPSITYGLRGLAYVEVELTGPARDLHSGVYGGAVENPINVLARLIAGLHDEDHRITIPGFYDDVRPLTEEERRTFRELPFDEKAWMEEIGVSAVRTEKGYTILEAITARPTLDVNGIWGGYQGKGAKTVLPAKAGAKISMRLVPDQDPDDIVEKTRRYFEQKTPPTCKLRFTSLHGGHPVLVDTRHPAMQAAAEAMARVFGRRPYFTREGGSIPVVADFKRLLGLDSVLMGFGLNSDAIHSPDEHFGLDRFRQGIESIVHFLERYGQRPT</sequence>
<proteinExistence type="predicted"/>
<dbReference type="NCBIfam" id="NF006053">
    <property type="entry name" value="PRK08201.1"/>
    <property type="match status" value="1"/>
</dbReference>
<dbReference type="GO" id="GO:0006508">
    <property type="term" value="P:proteolysis"/>
    <property type="evidence" value="ECO:0007669"/>
    <property type="project" value="UniProtKB-KW"/>
</dbReference>